<reference evidence="1 2" key="1">
    <citation type="submission" date="2022-11" db="EMBL/GenBank/DDBJ databases">
        <title>Minimal conservation of predation-associated metabolite biosynthetic gene clusters underscores biosynthetic potential of Myxococcota including descriptions for ten novel species: Archangium lansinium sp. nov., Myxococcus landrumus sp. nov., Nannocystis bai.</title>
        <authorList>
            <person name="Ahearne A."/>
            <person name="Stevens C."/>
            <person name="Dowd S."/>
        </authorList>
    </citation>
    <scope>NUCLEOTIDE SEQUENCE [LARGE SCALE GENOMIC DNA]</scope>
    <source>
        <strain evidence="1 2">RJM3</strain>
    </source>
</reference>
<gene>
    <name evidence="1" type="ORF">POL67_26925</name>
</gene>
<keyword evidence="2" id="KW-1185">Reference proteome</keyword>
<evidence type="ECO:0000313" key="2">
    <source>
        <dbReference type="Proteomes" id="UP001221411"/>
    </source>
</evidence>
<dbReference type="RefSeq" id="WP_271922082.1">
    <property type="nucleotide sequence ID" value="NZ_JAQNDO010000001.1"/>
</dbReference>
<dbReference type="InterPro" id="IPR009091">
    <property type="entry name" value="RCC1/BLIP-II"/>
</dbReference>
<dbReference type="SUPFAM" id="SSF50985">
    <property type="entry name" value="RCC1/BLIP-II"/>
    <property type="match status" value="1"/>
</dbReference>
<evidence type="ECO:0000313" key="1">
    <source>
        <dbReference type="EMBL" id="MDC0744995.1"/>
    </source>
</evidence>
<comment type="caution">
    <text evidence="1">The sequence shown here is derived from an EMBL/GenBank/DDBJ whole genome shotgun (WGS) entry which is preliminary data.</text>
</comment>
<proteinExistence type="predicted"/>
<protein>
    <submittedName>
        <fullName evidence="1">Uncharacterized protein</fullName>
    </submittedName>
</protein>
<organism evidence="1 2">
    <name type="scientific">Polyangium mundeleinium</name>
    <dbReference type="NCBI Taxonomy" id="2995306"/>
    <lineage>
        <taxon>Bacteria</taxon>
        <taxon>Pseudomonadati</taxon>
        <taxon>Myxococcota</taxon>
        <taxon>Polyangia</taxon>
        <taxon>Polyangiales</taxon>
        <taxon>Polyangiaceae</taxon>
        <taxon>Polyangium</taxon>
    </lineage>
</organism>
<dbReference type="Gene3D" id="2.130.10.30">
    <property type="entry name" value="Regulator of chromosome condensation 1/beta-lactamase-inhibitor protein II"/>
    <property type="match status" value="1"/>
</dbReference>
<dbReference type="Proteomes" id="UP001221411">
    <property type="component" value="Unassembled WGS sequence"/>
</dbReference>
<sequence length="256" mass="26994">MSPGPDGDDDVGLGVWNGKVVQWGRITLPKGPFRAISGSFHEGCGIRPDGHLACWGESRNVRAFATKLAREKIAMVSVDNGKACAVTEGRALFCLEALDGTPKPNRRLVRASGSFVAVDLYGFPWAVTSAGIAMQSEIGADFSRIEERVPGHFSSVVSDEMISCGIDAGKIRCMSKGSDPLQTYAPPALDTVERLVPGIRYFCALAGGRATCFGHKDRIPGGPLDGVAVRDVAASSSLLCLVDTAGVLRCRGQLVG</sequence>
<dbReference type="EMBL" id="JAQNDO010000001">
    <property type="protein sequence ID" value="MDC0744995.1"/>
    <property type="molecule type" value="Genomic_DNA"/>
</dbReference>
<accession>A0ABT5ET42</accession>
<name>A0ABT5ET42_9BACT</name>